<proteinExistence type="predicted"/>
<reference evidence="2" key="1">
    <citation type="submission" date="2017-12" db="EMBL/GenBank/DDBJ databases">
        <authorList>
            <person name="Barbosa P."/>
            <person name="Usie A."/>
            <person name="Ramos A.M."/>
        </authorList>
    </citation>
    <scope>NUCLEOTIDE SEQUENCE</scope>
    <source>
        <strain evidence="2">HL8</strain>
        <tissue evidence="2">Leaves</tissue>
    </source>
</reference>
<reference evidence="2" key="3">
    <citation type="submission" date="2023-07" db="EMBL/GenBank/DDBJ databases">
        <title>An improved reference 1 genome and first organelle genomes of Quercus suber.</title>
        <authorList>
            <consortium name="Genosuber Consortium"/>
            <person name="Usie A."/>
            <person name="Serra O."/>
            <person name="Barros P."/>
        </authorList>
    </citation>
    <scope>NUCLEOTIDE SEQUENCE</scope>
    <source>
        <strain evidence="2">HL8</strain>
        <tissue evidence="2">Leaves</tissue>
    </source>
</reference>
<organism evidence="2">
    <name type="scientific">Quercus suber</name>
    <name type="common">Cork oak</name>
    <dbReference type="NCBI Taxonomy" id="58331"/>
    <lineage>
        <taxon>Eukaryota</taxon>
        <taxon>Viridiplantae</taxon>
        <taxon>Streptophyta</taxon>
        <taxon>Embryophyta</taxon>
        <taxon>Tracheophyta</taxon>
        <taxon>Spermatophyta</taxon>
        <taxon>Magnoliopsida</taxon>
        <taxon>eudicotyledons</taxon>
        <taxon>Gunneridae</taxon>
        <taxon>Pentapetalae</taxon>
        <taxon>rosids</taxon>
        <taxon>fabids</taxon>
        <taxon>Fagales</taxon>
        <taxon>Fagaceae</taxon>
        <taxon>Quercus</taxon>
    </lineage>
</organism>
<evidence type="ECO:0000256" key="1">
    <source>
        <dbReference type="SAM" id="MobiDB-lite"/>
    </source>
</evidence>
<sequence>MYTPEQEKASWKLYYHSQIEASSNAFLKNQLLTSQAEIHCQRAEFWRQITAAGVTSTAGCISGSKRSNKTSSAKGAKAKCS</sequence>
<comment type="caution">
    <text evidence="2">The sequence shown here is derived from an EMBL/GenBank/DDBJ whole genome shotgun (WGS) entry which is preliminary data.</text>
</comment>
<protein>
    <submittedName>
        <fullName evidence="2">Uncharacterized protein</fullName>
    </submittedName>
</protein>
<evidence type="ECO:0000313" key="2">
    <source>
        <dbReference type="EMBL" id="KAK7860366.1"/>
    </source>
</evidence>
<accession>A0AAW0MAI3</accession>
<reference evidence="2" key="2">
    <citation type="journal article" date="2018" name="Sci. Data">
        <title>The draft genome sequence of cork oak.</title>
        <authorList>
            <person name="Ramos A.M."/>
            <person name="Usie A."/>
            <person name="Barbosa P."/>
            <person name="Barros P.M."/>
            <person name="Capote T."/>
            <person name="Chaves I."/>
            <person name="Simoes F."/>
            <person name="Abreu I."/>
            <person name="Carrasquinho I."/>
            <person name="Faro C."/>
            <person name="Guimaraes J.B."/>
            <person name="Mendonca D."/>
            <person name="Nobrega F."/>
            <person name="Rodrigues L."/>
            <person name="Saibo N.J.M."/>
            <person name="Varela M.C."/>
            <person name="Egas C."/>
            <person name="Matos J."/>
            <person name="Miguel C.M."/>
            <person name="Oliveira M.M."/>
            <person name="Ricardo C.P."/>
            <person name="Goncalves S."/>
        </authorList>
    </citation>
    <scope>NUCLEOTIDE SEQUENCE [LARGE SCALE GENOMIC DNA]</scope>
    <source>
        <strain evidence="2">HL8</strain>
    </source>
</reference>
<name>A0AAW0MAI3_QUESU</name>
<feature type="region of interest" description="Disordered" evidence="1">
    <location>
        <begin position="58"/>
        <end position="81"/>
    </location>
</feature>
<dbReference type="AlphaFoldDB" id="A0AAW0MAI3"/>
<dbReference type="EMBL" id="PKMF04000007">
    <property type="protein sequence ID" value="KAK7860366.1"/>
    <property type="molecule type" value="Genomic_DNA"/>
</dbReference>
<gene>
    <name evidence="2" type="ORF">CFP56_039610</name>
</gene>